<dbReference type="VEuPathDB" id="AmoebaDB:NAEGRDRAFT_81679"/>
<dbReference type="OrthoDB" id="2111238at2759"/>
<dbReference type="KEGG" id="ngr:NAEGRDRAFT_81679"/>
<keyword evidence="4" id="KW-1185">Reference proteome</keyword>
<organism evidence="4">
    <name type="scientific">Naegleria gruberi</name>
    <name type="common">Amoeba</name>
    <dbReference type="NCBI Taxonomy" id="5762"/>
    <lineage>
        <taxon>Eukaryota</taxon>
        <taxon>Discoba</taxon>
        <taxon>Heterolobosea</taxon>
        <taxon>Tetramitia</taxon>
        <taxon>Eutetramitia</taxon>
        <taxon>Vahlkampfiidae</taxon>
        <taxon>Naegleria</taxon>
    </lineage>
</organism>
<dbReference type="AlphaFoldDB" id="D2VY69"/>
<protein>
    <submittedName>
        <fullName evidence="3">Predicted protein</fullName>
    </submittedName>
</protein>
<evidence type="ECO:0000256" key="1">
    <source>
        <dbReference type="SAM" id="MobiDB-lite"/>
    </source>
</evidence>
<gene>
    <name evidence="3" type="ORF">NAEGRDRAFT_81679</name>
</gene>
<feature type="region of interest" description="Disordered" evidence="1">
    <location>
        <begin position="1"/>
        <end position="80"/>
    </location>
</feature>
<dbReference type="Proteomes" id="UP000006671">
    <property type="component" value="Unassembled WGS sequence"/>
</dbReference>
<dbReference type="InterPro" id="IPR019039">
    <property type="entry name" value="T4-Rnl1-like_N"/>
</dbReference>
<feature type="compositionally biased region" description="Acidic residues" evidence="1">
    <location>
        <begin position="56"/>
        <end position="67"/>
    </location>
</feature>
<evidence type="ECO:0000259" key="2">
    <source>
        <dbReference type="Pfam" id="PF09511"/>
    </source>
</evidence>
<feature type="region of interest" description="Disordered" evidence="1">
    <location>
        <begin position="361"/>
        <end position="380"/>
    </location>
</feature>
<dbReference type="EMBL" id="GG738909">
    <property type="protein sequence ID" value="EFC38271.1"/>
    <property type="molecule type" value="Genomic_DNA"/>
</dbReference>
<evidence type="ECO:0000313" key="3">
    <source>
        <dbReference type="EMBL" id="EFC38271.1"/>
    </source>
</evidence>
<name>D2VY69_NAEGR</name>
<evidence type="ECO:0000313" key="4">
    <source>
        <dbReference type="Proteomes" id="UP000006671"/>
    </source>
</evidence>
<sequence>MVTKRSLRNKENDDEENTKVKNNNSSSITSSSKKDKKKQSKKEEKKNKQIAKQPVVEEDSEDSNSEEEVQKPTKSKNSRLVTELSKNVKLDSKENDVSSQLATVRFLRSNGEKGLEKLVTNYHLKVKKHSHFSNLFSLKYDMLKSPFSTDIVQECRGLVLDKDNNYKVVCYPFKKFFNYGEKYNASKDINWKEARVYEKIDGSLCTLYYYGDMWWISTTGTASGNGYLHNQKRTFDKLFWDLWKKLGYQFPDPKENKIYMFELFSNEHTIIVKPDRDRIVLLGVRDLTTLKEEDPVPIAEQMKWECVQSYPLYTSVGMVFDAARNLDPSKYEGFVVCDSNFNRIKIKSPQYVALAHLVNKDDEDDSETQDSPSQIQSKKRKMLQIVRSNESSEFLAYYPNLEEIHTSVKSQYDKLISITKEIASDIKGKYYSNNEEETSNKDAIVNFIQRKCQTDYSKLLISILDKQNPNIKVDEEEMKTSKKFSKIVKQTMTIAVYQEMFGNKSCEQVYTTVEISALFDLLNFAFYL</sequence>
<feature type="compositionally biased region" description="Low complexity" evidence="1">
    <location>
        <begin position="20"/>
        <end position="31"/>
    </location>
</feature>
<reference evidence="3 4" key="1">
    <citation type="journal article" date="2010" name="Cell">
        <title>The genome of Naegleria gruberi illuminates early eukaryotic versatility.</title>
        <authorList>
            <person name="Fritz-Laylin L.K."/>
            <person name="Prochnik S.E."/>
            <person name="Ginger M.L."/>
            <person name="Dacks J.B."/>
            <person name="Carpenter M.L."/>
            <person name="Field M.C."/>
            <person name="Kuo A."/>
            <person name="Paredez A."/>
            <person name="Chapman J."/>
            <person name="Pham J."/>
            <person name="Shu S."/>
            <person name="Neupane R."/>
            <person name="Cipriano M."/>
            <person name="Mancuso J."/>
            <person name="Tu H."/>
            <person name="Salamov A."/>
            <person name="Lindquist E."/>
            <person name="Shapiro H."/>
            <person name="Lucas S."/>
            <person name="Grigoriev I.V."/>
            <person name="Cande W.Z."/>
            <person name="Fulton C."/>
            <person name="Rokhsar D.S."/>
            <person name="Dawson S.C."/>
        </authorList>
    </citation>
    <scope>NUCLEOTIDE SEQUENCE [LARGE SCALE GENOMIC DNA]</scope>
    <source>
        <strain evidence="3 4">NEG-M</strain>
    </source>
</reference>
<dbReference type="GeneID" id="8863508"/>
<dbReference type="Pfam" id="PF09511">
    <property type="entry name" value="RNA_lig_T4_1"/>
    <property type="match status" value="1"/>
</dbReference>
<accession>D2VY69</accession>
<feature type="domain" description="T4 RNA ligase 1-like N-terminal" evidence="2">
    <location>
        <begin position="154"/>
        <end position="351"/>
    </location>
</feature>
<dbReference type="RefSeq" id="XP_002671015.1">
    <property type="nucleotide sequence ID" value="XM_002670969.1"/>
</dbReference>
<dbReference type="eggNOG" id="ENOG502SU9Q">
    <property type="taxonomic scope" value="Eukaryota"/>
</dbReference>
<dbReference type="OMA" id="DINWKEA"/>
<proteinExistence type="predicted"/>
<dbReference type="InParanoid" id="D2VY69"/>